<dbReference type="FunFam" id="3.40.1280.10:FF:000006">
    <property type="entry name" value="Uncharacterized tRNA/rRNA methyltransferase HI_0380"/>
    <property type="match status" value="1"/>
</dbReference>
<comment type="function">
    <text evidence="5">Catalyzes the formation of 2'O-methylated cytidine (Cm32) or 2'O-methylated uridine (Um32) at position 32 in tRNA.</text>
</comment>
<sequence length="247" mass="26621">MIPPLPLERIRVVLSHPSHPGNIGAAARAMKTMGLSQLVLVNPRRFPDPQAETMAVGADDLLINARVVDTLSAALSGTLFATAITARRRELAVEPLWAREAAVELVNEAASGDVALVFGNETAGLSNDEVALCRRWASIPAQSGYSSLNLAQAVQVMCYELRMAALDPGSPPPIADAGQPASHDDVEGLLAHIERTAIETGYLNPAHPKRFPLRMRRLLARARIEQEEISMLRGMLTAIAKLTKKVD</sequence>
<dbReference type="PANTHER" id="PTHR42786">
    <property type="entry name" value="TRNA/RRNA METHYLTRANSFERASE"/>
    <property type="match status" value="1"/>
</dbReference>
<dbReference type="SUPFAM" id="SSF75217">
    <property type="entry name" value="alpha/beta knot"/>
    <property type="match status" value="1"/>
</dbReference>
<dbReference type="InterPro" id="IPR029026">
    <property type="entry name" value="tRNA_m1G_MTases_N"/>
</dbReference>
<reference evidence="7" key="1">
    <citation type="submission" date="2021-04" db="EMBL/GenBank/DDBJ databases">
        <authorList>
            <person name="Hornung B."/>
        </authorList>
    </citation>
    <scope>NUCLEOTIDE SEQUENCE</scope>
    <source>
        <strain evidence="7">G5G6</strain>
    </source>
</reference>
<dbReference type="NCBIfam" id="TIGR00050">
    <property type="entry name" value="rRNA_methyl_1"/>
    <property type="match status" value="1"/>
</dbReference>
<evidence type="ECO:0000313" key="7">
    <source>
        <dbReference type="EMBL" id="CAG4882243.1"/>
    </source>
</evidence>
<dbReference type="EC" id="2.1.1.200" evidence="5"/>
<accession>A0A916J0A4</accession>
<protein>
    <recommendedName>
        <fullName evidence="5">tRNA (cytidine/uridine-2'-O-)-methyltransferase TrmJ</fullName>
        <ecNumber evidence="5">2.1.1.200</ecNumber>
    </recommendedName>
    <alternativeName>
        <fullName evidence="5">tRNA (cytidine(32)/uridine(32)-2'-O)-methyltransferase</fullName>
    </alternativeName>
    <alternativeName>
        <fullName evidence="5">tRNA Cm32/Um32 methyltransferase</fullName>
    </alternativeName>
</protein>
<dbReference type="RefSeq" id="WP_220634335.1">
    <property type="nucleotide sequence ID" value="NZ_CAJQUM010000001.1"/>
</dbReference>
<name>A0A916J0A4_9PROT</name>
<keyword evidence="8" id="KW-1185">Reference proteome</keyword>
<comment type="catalytic activity">
    <reaction evidence="5">
        <text>cytidine(32) in tRNA + S-adenosyl-L-methionine = 2'-O-methylcytidine(32) in tRNA + S-adenosyl-L-homocysteine + H(+)</text>
        <dbReference type="Rhea" id="RHEA:42932"/>
        <dbReference type="Rhea" id="RHEA-COMP:10288"/>
        <dbReference type="Rhea" id="RHEA-COMP:10289"/>
        <dbReference type="ChEBI" id="CHEBI:15378"/>
        <dbReference type="ChEBI" id="CHEBI:57856"/>
        <dbReference type="ChEBI" id="CHEBI:59789"/>
        <dbReference type="ChEBI" id="CHEBI:74495"/>
        <dbReference type="ChEBI" id="CHEBI:82748"/>
        <dbReference type="EC" id="2.1.1.200"/>
    </reaction>
</comment>
<dbReference type="GO" id="GO:0160206">
    <property type="term" value="F:tRNA (cytidine(32)/uridine(32)-2'-O)-methyltransferase activity"/>
    <property type="evidence" value="ECO:0007669"/>
    <property type="project" value="UniProtKB-EC"/>
</dbReference>
<dbReference type="GO" id="GO:0002128">
    <property type="term" value="P:tRNA nucleoside ribose methylation"/>
    <property type="evidence" value="ECO:0007669"/>
    <property type="project" value="TreeGrafter"/>
</dbReference>
<keyword evidence="5" id="KW-0819">tRNA processing</keyword>
<comment type="catalytic activity">
    <reaction evidence="5">
        <text>uridine(32) in tRNA + S-adenosyl-L-methionine = 2'-O-methyluridine(32) in tRNA + S-adenosyl-L-homocysteine + H(+)</text>
        <dbReference type="Rhea" id="RHEA:42936"/>
        <dbReference type="Rhea" id="RHEA-COMP:10107"/>
        <dbReference type="Rhea" id="RHEA-COMP:10290"/>
        <dbReference type="ChEBI" id="CHEBI:15378"/>
        <dbReference type="ChEBI" id="CHEBI:57856"/>
        <dbReference type="ChEBI" id="CHEBI:59789"/>
        <dbReference type="ChEBI" id="CHEBI:65315"/>
        <dbReference type="ChEBI" id="CHEBI:74478"/>
        <dbReference type="EC" id="2.1.1.200"/>
    </reaction>
</comment>
<evidence type="ECO:0000256" key="5">
    <source>
        <dbReference type="RuleBase" id="RU362024"/>
    </source>
</evidence>
<dbReference type="Gene3D" id="3.40.1280.10">
    <property type="match status" value="1"/>
</dbReference>
<comment type="subcellular location">
    <subcellularLocation>
        <location evidence="5">Cytoplasm</location>
    </subcellularLocation>
</comment>
<dbReference type="PANTHER" id="PTHR42786:SF2">
    <property type="entry name" value="TRNA (CYTIDINE_URIDINE-2'-O-)-METHYLTRANSFERASE TRMJ"/>
    <property type="match status" value="1"/>
</dbReference>
<keyword evidence="4 5" id="KW-0949">S-adenosyl-L-methionine</keyword>
<dbReference type="GO" id="GO:0005829">
    <property type="term" value="C:cytosol"/>
    <property type="evidence" value="ECO:0007669"/>
    <property type="project" value="TreeGrafter"/>
</dbReference>
<feature type="domain" description="tRNA/rRNA methyltransferase SpoU type" evidence="6">
    <location>
        <begin position="10"/>
        <end position="159"/>
    </location>
</feature>
<comment type="caution">
    <text evidence="7">The sequence shown here is derived from an EMBL/GenBank/DDBJ whole genome shotgun (WGS) entry which is preliminary data.</text>
</comment>
<keyword evidence="5" id="KW-0963">Cytoplasm</keyword>
<proteinExistence type="inferred from homology"/>
<keyword evidence="3" id="KW-0808">Transferase</keyword>
<dbReference type="GO" id="GO:0003723">
    <property type="term" value="F:RNA binding"/>
    <property type="evidence" value="ECO:0007669"/>
    <property type="project" value="InterPro"/>
</dbReference>
<evidence type="ECO:0000313" key="8">
    <source>
        <dbReference type="Proteomes" id="UP000742786"/>
    </source>
</evidence>
<comment type="similarity">
    <text evidence="1">Belongs to the class IV-like SAM-binding methyltransferase superfamily. RNA methyltransferase TrmH family.</text>
</comment>
<dbReference type="AlphaFoldDB" id="A0A916J0A4"/>
<dbReference type="Pfam" id="PF00588">
    <property type="entry name" value="SpoU_methylase"/>
    <property type="match status" value="1"/>
</dbReference>
<evidence type="ECO:0000256" key="3">
    <source>
        <dbReference type="ARBA" id="ARBA00022679"/>
    </source>
</evidence>
<evidence type="ECO:0000256" key="2">
    <source>
        <dbReference type="ARBA" id="ARBA00022603"/>
    </source>
</evidence>
<dbReference type="InterPro" id="IPR004384">
    <property type="entry name" value="RNA_MeTrfase_TrmJ/LasT"/>
</dbReference>
<dbReference type="Proteomes" id="UP000742786">
    <property type="component" value="Unassembled WGS sequence"/>
</dbReference>
<comment type="subunit">
    <text evidence="5">Homodimer.</text>
</comment>
<dbReference type="InterPro" id="IPR001537">
    <property type="entry name" value="SpoU_MeTrfase"/>
</dbReference>
<gene>
    <name evidence="7" type="primary">yfhQ</name>
    <name evidence="5" type="synonym">trmJ</name>
    <name evidence="7" type="ORF">GTOL_10125</name>
</gene>
<dbReference type="EMBL" id="CAJQUM010000001">
    <property type="protein sequence ID" value="CAG4882243.1"/>
    <property type="molecule type" value="Genomic_DNA"/>
</dbReference>
<dbReference type="InterPro" id="IPR029028">
    <property type="entry name" value="Alpha/beta_knot_MTases"/>
</dbReference>
<evidence type="ECO:0000256" key="1">
    <source>
        <dbReference type="ARBA" id="ARBA00007228"/>
    </source>
</evidence>
<evidence type="ECO:0000256" key="4">
    <source>
        <dbReference type="ARBA" id="ARBA00022691"/>
    </source>
</evidence>
<dbReference type="CDD" id="cd18093">
    <property type="entry name" value="SpoU-like_TrmJ"/>
    <property type="match status" value="1"/>
</dbReference>
<organism evidence="7 8">
    <name type="scientific">Georgfuchsia toluolica</name>
    <dbReference type="NCBI Taxonomy" id="424218"/>
    <lineage>
        <taxon>Bacteria</taxon>
        <taxon>Pseudomonadati</taxon>
        <taxon>Pseudomonadota</taxon>
        <taxon>Betaproteobacteria</taxon>
        <taxon>Nitrosomonadales</taxon>
        <taxon>Sterolibacteriaceae</taxon>
        <taxon>Georgfuchsia</taxon>
    </lineage>
</organism>
<dbReference type="Gene3D" id="1.10.8.590">
    <property type="match status" value="1"/>
</dbReference>
<dbReference type="PIRSF" id="PIRSF004808">
    <property type="entry name" value="LasT"/>
    <property type="match status" value="1"/>
</dbReference>
<evidence type="ECO:0000259" key="6">
    <source>
        <dbReference type="Pfam" id="PF00588"/>
    </source>
</evidence>
<keyword evidence="2 5" id="KW-0489">Methyltransferase</keyword>